<keyword evidence="2" id="KW-1185">Reference proteome</keyword>
<name>A0ACC8XAJ2_9FIRM</name>
<comment type="caution">
    <text evidence="1">The sequence shown here is derived from an EMBL/GenBank/DDBJ whole genome shotgun (WGS) entry which is preliminary data.</text>
</comment>
<evidence type="ECO:0000313" key="1">
    <source>
        <dbReference type="EMBL" id="ONI39211.1"/>
    </source>
</evidence>
<evidence type="ECO:0000313" key="2">
    <source>
        <dbReference type="Proteomes" id="UP000188637"/>
    </source>
</evidence>
<protein>
    <submittedName>
        <fullName evidence="1">Carbon starvation protein CstA</fullName>
    </submittedName>
</protein>
<feature type="non-terminal residue" evidence="1">
    <location>
        <position position="1"/>
    </location>
</feature>
<proteinExistence type="predicted"/>
<dbReference type="Proteomes" id="UP000188637">
    <property type="component" value="Unassembled WGS sequence"/>
</dbReference>
<sequence length="393" mass="42314">FLWIVVGCIFGGAMHDFLIGMMSIRSDGTSVSVLVGNNLGEGMRKLMIGFSTILLLLVGVVFVSSPADLLANLTGQNRWIFVAIIMIYYIIATVLPIDKVIGKIYPIFGVSLFIMAIGIVGGMITTGLITEIPEFSFTNPHIQGKYIFPYLFISIACGAISGFHATQSPMMARCIKSEKEGHSVFYGAMIAEGIVALIWAAAAMTFFGGLEGLAEAGTAAVVVNKISEGLMGNIGMVLAVLGVIACPITSGDTAFRSLRLTIADSFNIDQTKQINRYKIIIPIFVLAIALLFIDFNIIWRYFSWSNQTLACIALWTAATFLKKQNSNYFIALIPAIFMTIVVTCYILVAPEGFGTIMTNLLGNIKTAEIVGVISGIAVASGSYVIFNKKIGKA</sequence>
<gene>
    <name evidence="1" type="ORF">AN640_01900</name>
</gene>
<reference evidence="1" key="1">
    <citation type="submission" date="2016-08" db="EMBL/GenBank/DDBJ databases">
        <authorList>
            <person name="Ngugi D.K."/>
            <person name="Miyake S."/>
            <person name="Stingl U."/>
        </authorList>
    </citation>
    <scope>NUCLEOTIDE SEQUENCE</scope>
    <source>
        <strain evidence="1">SCG-D08WGA-EpuloA1</strain>
    </source>
</reference>
<dbReference type="EMBL" id="LJHD01000268">
    <property type="protein sequence ID" value="ONI39211.1"/>
    <property type="molecule type" value="Genomic_DNA"/>
</dbReference>
<accession>A0ACC8XAJ2</accession>
<organism evidence="1 2">
    <name type="scientific">Candidatus Epulonipiscium fishelsonii</name>
    <dbReference type="NCBI Taxonomy" id="77094"/>
    <lineage>
        <taxon>Bacteria</taxon>
        <taxon>Bacillati</taxon>
        <taxon>Bacillota</taxon>
        <taxon>Clostridia</taxon>
        <taxon>Lachnospirales</taxon>
        <taxon>Lachnospiraceae</taxon>
        <taxon>Candidatus Epulonipiscium</taxon>
    </lineage>
</organism>